<evidence type="ECO:0000256" key="8">
    <source>
        <dbReference type="ARBA" id="ARBA00047445"/>
    </source>
</evidence>
<dbReference type="InterPro" id="IPR036068">
    <property type="entry name" value="Nicotinate_pribotase-like_C"/>
</dbReference>
<dbReference type="InterPro" id="IPR004393">
    <property type="entry name" value="NadC"/>
</dbReference>
<dbReference type="InterPro" id="IPR022412">
    <property type="entry name" value="Quinolinate_PRibosylTrfase_N"/>
</dbReference>
<comment type="subunit">
    <text evidence="4 9">Hexamer formed by 3 homodimers.</text>
</comment>
<comment type="pathway">
    <text evidence="2 9">Cofactor biosynthesis; NAD(+) biosynthesis; nicotinate D-ribonucleotide from quinolinate: step 1/1.</text>
</comment>
<dbReference type="EC" id="2.4.2.19" evidence="9"/>
<keyword evidence="6 9" id="KW-0328">Glycosyltransferase</keyword>
<evidence type="ECO:0000256" key="3">
    <source>
        <dbReference type="ARBA" id="ARBA00009400"/>
    </source>
</evidence>
<evidence type="ECO:0000256" key="5">
    <source>
        <dbReference type="ARBA" id="ARBA00022642"/>
    </source>
</evidence>
<dbReference type="InterPro" id="IPR027277">
    <property type="entry name" value="NadC/ModD"/>
</dbReference>
<keyword evidence="13" id="KW-1185">Reference proteome</keyword>
<sequence length="284" mass="31044">MKGGKMDSNLLTKLRGFIEEDVGTGDVTSIIVDDRVVEAEIVCKEHAVIAGVEEAVALFNLVNCNAETMVRDGNVVEPDTVIMHIHGNARAVLAVERTVLNLLMRMSGIATCTRKYVEIVKSVNPNVKIASTRKTAPGLRLLDKKAVALGGGYMHRLGLYDMVLIKDNHLALVGSVAKAVRLAREMYGSRYRIEVEVRSLKEALEAIESGADMIMLDNLAVDDVAKIVDELKGRGLRDKVMIEVSGGINEDNIRSYARLDVDMISIGRITHSAKAIDMSLEIVM</sequence>
<dbReference type="PANTHER" id="PTHR32179">
    <property type="entry name" value="NICOTINATE-NUCLEOTIDE PYROPHOSPHORYLASE [CARBOXYLATING]"/>
    <property type="match status" value="1"/>
</dbReference>
<protein>
    <recommendedName>
        <fullName evidence="9">Nicotinate-nucleotide pyrophosphorylase [carboxylating]</fullName>
        <ecNumber evidence="9">2.4.2.19</ecNumber>
    </recommendedName>
    <alternativeName>
        <fullName evidence="9">Quinolinate phosphoribosyltransferase [decarboxylating]</fullName>
    </alternativeName>
</protein>
<dbReference type="InterPro" id="IPR013785">
    <property type="entry name" value="Aldolase_TIM"/>
</dbReference>
<dbReference type="GO" id="GO:0034213">
    <property type="term" value="P:quinolinate catabolic process"/>
    <property type="evidence" value="ECO:0007669"/>
    <property type="project" value="TreeGrafter"/>
</dbReference>
<proteinExistence type="inferred from homology"/>
<dbReference type="PANTHER" id="PTHR32179:SF3">
    <property type="entry name" value="NICOTINATE-NUCLEOTIDE PYROPHOSPHORYLASE [CARBOXYLATING]"/>
    <property type="match status" value="1"/>
</dbReference>
<evidence type="ECO:0000256" key="9">
    <source>
        <dbReference type="PIRNR" id="PIRNR006250"/>
    </source>
</evidence>
<organism evidence="12 13">
    <name type="scientific">Candidatus Nitrosocaldus cavascurensis</name>
    <dbReference type="NCBI Taxonomy" id="2058097"/>
    <lineage>
        <taxon>Archaea</taxon>
        <taxon>Nitrososphaerota</taxon>
        <taxon>Nitrososphaeria</taxon>
        <taxon>Candidatus Nitrosocaldales</taxon>
        <taxon>Candidatus Nitrosocaldaceae</taxon>
        <taxon>Candidatus Nitrosocaldus</taxon>
    </lineage>
</organism>
<dbReference type="GO" id="GO:0009435">
    <property type="term" value="P:NAD+ biosynthetic process"/>
    <property type="evidence" value="ECO:0007669"/>
    <property type="project" value="UniProtKB-UniPathway"/>
</dbReference>
<keyword evidence="5 9" id="KW-0662">Pyridine nucleotide biosynthesis</keyword>
<feature type="domain" description="Quinolinate phosphoribosyl transferase N-terminal" evidence="11">
    <location>
        <begin position="26"/>
        <end position="107"/>
    </location>
</feature>
<dbReference type="UniPathway" id="UPA00253">
    <property type="reaction ID" value="UER00331"/>
</dbReference>
<dbReference type="SUPFAM" id="SSF54675">
    <property type="entry name" value="Nicotinate/Quinolinate PRTase N-terminal domain-like"/>
    <property type="match status" value="1"/>
</dbReference>
<feature type="domain" description="Quinolinate phosphoribosyl transferase C-terminal" evidence="10">
    <location>
        <begin position="109"/>
        <end position="281"/>
    </location>
</feature>
<accession>A0A2K5AQV3</accession>
<evidence type="ECO:0000256" key="7">
    <source>
        <dbReference type="ARBA" id="ARBA00022679"/>
    </source>
</evidence>
<dbReference type="InterPro" id="IPR037128">
    <property type="entry name" value="Quinolinate_PRibosylTase_N_sf"/>
</dbReference>
<dbReference type="SUPFAM" id="SSF51690">
    <property type="entry name" value="Nicotinate/Quinolinate PRTase C-terminal domain-like"/>
    <property type="match status" value="1"/>
</dbReference>
<dbReference type="FunFam" id="3.20.20.70:FF:000030">
    <property type="entry name" value="Nicotinate-nucleotide pyrophosphorylase, carboxylating"/>
    <property type="match status" value="1"/>
</dbReference>
<comment type="catalytic activity">
    <reaction evidence="8 9">
        <text>nicotinate beta-D-ribonucleotide + CO2 + diphosphate = quinolinate + 5-phospho-alpha-D-ribose 1-diphosphate + 2 H(+)</text>
        <dbReference type="Rhea" id="RHEA:12733"/>
        <dbReference type="ChEBI" id="CHEBI:15378"/>
        <dbReference type="ChEBI" id="CHEBI:16526"/>
        <dbReference type="ChEBI" id="CHEBI:29959"/>
        <dbReference type="ChEBI" id="CHEBI:33019"/>
        <dbReference type="ChEBI" id="CHEBI:57502"/>
        <dbReference type="ChEBI" id="CHEBI:58017"/>
        <dbReference type="EC" id="2.4.2.19"/>
    </reaction>
</comment>
<reference evidence="13" key="1">
    <citation type="submission" date="2018-01" db="EMBL/GenBank/DDBJ databases">
        <authorList>
            <person name="Kerou L M."/>
        </authorList>
    </citation>
    <scope>NUCLEOTIDE SEQUENCE [LARGE SCALE GENOMIC DNA]</scope>
    <source>
        <strain evidence="13">SCU2</strain>
    </source>
</reference>
<dbReference type="AlphaFoldDB" id="A0A2K5AQV3"/>
<dbReference type="Pfam" id="PF02749">
    <property type="entry name" value="QRPTase_N"/>
    <property type="match status" value="1"/>
</dbReference>
<dbReference type="Pfam" id="PF01729">
    <property type="entry name" value="QRPTase_C"/>
    <property type="match status" value="1"/>
</dbReference>
<dbReference type="PIRSF" id="PIRSF006250">
    <property type="entry name" value="NadC_ModD"/>
    <property type="match status" value="1"/>
</dbReference>
<gene>
    <name evidence="12" type="primary">nadC</name>
    <name evidence="12" type="ORF">NCAV_0854</name>
</gene>
<comment type="function">
    <text evidence="1 9">Involved in the catabolism of quinolinic acid (QA).</text>
</comment>
<evidence type="ECO:0000256" key="6">
    <source>
        <dbReference type="ARBA" id="ARBA00022676"/>
    </source>
</evidence>
<evidence type="ECO:0000256" key="2">
    <source>
        <dbReference type="ARBA" id="ARBA00004893"/>
    </source>
</evidence>
<dbReference type="Gene3D" id="3.90.1170.20">
    <property type="entry name" value="Quinolinate phosphoribosyl transferase, N-terminal domain"/>
    <property type="match status" value="1"/>
</dbReference>
<dbReference type="InterPro" id="IPR002638">
    <property type="entry name" value="Quinolinate_PRibosylTrfase_C"/>
</dbReference>
<dbReference type="Gene3D" id="3.20.20.70">
    <property type="entry name" value="Aldolase class I"/>
    <property type="match status" value="1"/>
</dbReference>
<evidence type="ECO:0000256" key="4">
    <source>
        <dbReference type="ARBA" id="ARBA00011218"/>
    </source>
</evidence>
<comment type="similarity">
    <text evidence="3 9">Belongs to the NadC/ModD family.</text>
</comment>
<dbReference type="Proteomes" id="UP000236248">
    <property type="component" value="Chromosome NCAV"/>
</dbReference>
<keyword evidence="7 9" id="KW-0808">Transferase</keyword>
<dbReference type="EMBL" id="LT981265">
    <property type="protein sequence ID" value="SPC34032.1"/>
    <property type="molecule type" value="Genomic_DNA"/>
</dbReference>
<dbReference type="GO" id="GO:0005737">
    <property type="term" value="C:cytoplasm"/>
    <property type="evidence" value="ECO:0007669"/>
    <property type="project" value="TreeGrafter"/>
</dbReference>
<dbReference type="GO" id="GO:0004514">
    <property type="term" value="F:nicotinate-nucleotide diphosphorylase (carboxylating) activity"/>
    <property type="evidence" value="ECO:0007669"/>
    <property type="project" value="UniProtKB-EC"/>
</dbReference>
<dbReference type="KEGG" id="ncv:NCAV_0854"/>
<name>A0A2K5AQV3_9ARCH</name>
<evidence type="ECO:0000313" key="12">
    <source>
        <dbReference type="EMBL" id="SPC34032.1"/>
    </source>
</evidence>
<evidence type="ECO:0000259" key="10">
    <source>
        <dbReference type="Pfam" id="PF01729"/>
    </source>
</evidence>
<dbReference type="NCBIfam" id="TIGR00078">
    <property type="entry name" value="nadC"/>
    <property type="match status" value="1"/>
</dbReference>
<evidence type="ECO:0000259" key="11">
    <source>
        <dbReference type="Pfam" id="PF02749"/>
    </source>
</evidence>
<dbReference type="FunFam" id="3.90.1170.20:FF:000001">
    <property type="entry name" value="Nicotinate-nucleotide diphosphorylase (Carboxylating)"/>
    <property type="match status" value="1"/>
</dbReference>
<evidence type="ECO:0000256" key="1">
    <source>
        <dbReference type="ARBA" id="ARBA00003237"/>
    </source>
</evidence>
<evidence type="ECO:0000313" key="13">
    <source>
        <dbReference type="Proteomes" id="UP000236248"/>
    </source>
</evidence>
<dbReference type="CDD" id="cd01572">
    <property type="entry name" value="QPRTase"/>
    <property type="match status" value="1"/>
</dbReference>